<dbReference type="InterPro" id="IPR051908">
    <property type="entry name" value="Ribosomal_N-acetyltransferase"/>
</dbReference>
<dbReference type="GO" id="GO:0005737">
    <property type="term" value="C:cytoplasm"/>
    <property type="evidence" value="ECO:0007669"/>
    <property type="project" value="TreeGrafter"/>
</dbReference>
<dbReference type="OrthoDB" id="9801656at2"/>
<sequence length="204" mass="23027">MPIAFRRRTDPPLTLVASVPDRGLPTLEAQRLRLRWLTTDDLPDLARLILDHGDSRSWNRGAASDHGDATIFLESVQRGVEIGQQFQWGIALREEDRVIGTVSLYGIDHLQGRADIGFALIRDQWGKRYAREAVAVLLDHAFGALQLRRIEADVDPRSSAALSTLDHLGFRREGYLRQRWRIGSELQDSVLMGLLASDWHGRKG</sequence>
<dbReference type="Gene3D" id="3.40.630.30">
    <property type="match status" value="1"/>
</dbReference>
<dbReference type="GO" id="GO:0008999">
    <property type="term" value="F:protein-N-terminal-alanine acetyltransferase activity"/>
    <property type="evidence" value="ECO:0007669"/>
    <property type="project" value="TreeGrafter"/>
</dbReference>
<dbReference type="RefSeq" id="WP_051239464.1">
    <property type="nucleotide sequence ID" value="NZ_AUFF01000001.1"/>
</dbReference>
<protein>
    <recommendedName>
        <fullName evidence="1">N-acetyltransferase domain-containing protein</fullName>
    </recommendedName>
</protein>
<feature type="domain" description="N-acetyltransferase" evidence="1">
    <location>
        <begin position="32"/>
        <end position="197"/>
    </location>
</feature>
<dbReference type="GO" id="GO:1990189">
    <property type="term" value="F:protein N-terminal-serine acetyltransferase activity"/>
    <property type="evidence" value="ECO:0007669"/>
    <property type="project" value="TreeGrafter"/>
</dbReference>
<dbReference type="InterPro" id="IPR000182">
    <property type="entry name" value="GNAT_dom"/>
</dbReference>
<dbReference type="AlphaFoldDB" id="A0A091BFG2"/>
<dbReference type="SUPFAM" id="SSF55729">
    <property type="entry name" value="Acyl-CoA N-acyltransferases (Nat)"/>
    <property type="match status" value="1"/>
</dbReference>
<dbReference type="EMBL" id="AWXU01000020">
    <property type="protein sequence ID" value="KFN50446.1"/>
    <property type="molecule type" value="Genomic_DNA"/>
</dbReference>
<keyword evidence="3" id="KW-1185">Reference proteome</keyword>
<dbReference type="Pfam" id="PF13302">
    <property type="entry name" value="Acetyltransf_3"/>
    <property type="match status" value="1"/>
</dbReference>
<dbReference type="PROSITE" id="PS51186">
    <property type="entry name" value="GNAT"/>
    <property type="match status" value="1"/>
</dbReference>
<organism evidence="2 3">
    <name type="scientific">Arenimonas composti TR7-09 = DSM 18010</name>
    <dbReference type="NCBI Taxonomy" id="1121013"/>
    <lineage>
        <taxon>Bacteria</taxon>
        <taxon>Pseudomonadati</taxon>
        <taxon>Pseudomonadota</taxon>
        <taxon>Gammaproteobacteria</taxon>
        <taxon>Lysobacterales</taxon>
        <taxon>Lysobacteraceae</taxon>
        <taxon>Arenimonas</taxon>
    </lineage>
</organism>
<evidence type="ECO:0000259" key="1">
    <source>
        <dbReference type="PROSITE" id="PS51186"/>
    </source>
</evidence>
<name>A0A091BFG2_9GAMM</name>
<dbReference type="Proteomes" id="UP000029391">
    <property type="component" value="Unassembled WGS sequence"/>
</dbReference>
<proteinExistence type="predicted"/>
<accession>A0A091BFG2</accession>
<reference evidence="2 3" key="1">
    <citation type="submission" date="2013-09" db="EMBL/GenBank/DDBJ databases">
        <title>Genome sequencing of Arenimonas composti.</title>
        <authorList>
            <person name="Chen F."/>
            <person name="Wang G."/>
        </authorList>
    </citation>
    <scope>NUCLEOTIDE SEQUENCE [LARGE SCALE GENOMIC DNA]</scope>
    <source>
        <strain evidence="2 3">TR7-09</strain>
    </source>
</reference>
<dbReference type="STRING" id="1121013.GCA_000426365_00855"/>
<evidence type="ECO:0000313" key="3">
    <source>
        <dbReference type="Proteomes" id="UP000029391"/>
    </source>
</evidence>
<gene>
    <name evidence="2" type="ORF">P873_07220</name>
</gene>
<dbReference type="PANTHER" id="PTHR43441">
    <property type="entry name" value="RIBOSOMAL-PROTEIN-SERINE ACETYLTRANSFERASE"/>
    <property type="match status" value="1"/>
</dbReference>
<dbReference type="eggNOG" id="COG1670">
    <property type="taxonomic scope" value="Bacteria"/>
</dbReference>
<evidence type="ECO:0000313" key="2">
    <source>
        <dbReference type="EMBL" id="KFN50446.1"/>
    </source>
</evidence>
<dbReference type="InterPro" id="IPR016181">
    <property type="entry name" value="Acyl_CoA_acyltransferase"/>
</dbReference>
<dbReference type="PANTHER" id="PTHR43441:SF11">
    <property type="entry name" value="RIBOSOMAL-PROTEIN-SERINE ACETYLTRANSFERASE"/>
    <property type="match status" value="1"/>
</dbReference>
<comment type="caution">
    <text evidence="2">The sequence shown here is derived from an EMBL/GenBank/DDBJ whole genome shotgun (WGS) entry which is preliminary data.</text>
</comment>